<dbReference type="AlphaFoldDB" id="A0A3B0R8F3"/>
<keyword evidence="2" id="KW-0456">Lyase</keyword>
<dbReference type="GO" id="GO:0004058">
    <property type="term" value="F:aromatic-L-amino-acid decarboxylase activity"/>
    <property type="evidence" value="ECO:0007669"/>
    <property type="project" value="UniProtKB-EC"/>
</dbReference>
<dbReference type="EMBL" id="UOEB01000215">
    <property type="protein sequence ID" value="VAV85316.1"/>
    <property type="molecule type" value="Genomic_DNA"/>
</dbReference>
<protein>
    <submittedName>
        <fullName evidence="2">Aromatic-L-amino-acid decarboxylase</fullName>
        <ecNumber evidence="2">4.1.1.28</ecNumber>
    </submittedName>
</protein>
<evidence type="ECO:0000313" key="2">
    <source>
        <dbReference type="EMBL" id="VAV85316.1"/>
    </source>
</evidence>
<evidence type="ECO:0000256" key="1">
    <source>
        <dbReference type="ARBA" id="ARBA00022793"/>
    </source>
</evidence>
<dbReference type="SUPFAM" id="SSF53383">
    <property type="entry name" value="PLP-dependent transferases"/>
    <property type="match status" value="1"/>
</dbReference>
<proteinExistence type="predicted"/>
<dbReference type="Gene3D" id="3.90.1150.170">
    <property type="match status" value="1"/>
</dbReference>
<dbReference type="InterPro" id="IPR010977">
    <property type="entry name" value="Aromatic_deC"/>
</dbReference>
<dbReference type="GO" id="GO:0005737">
    <property type="term" value="C:cytoplasm"/>
    <property type="evidence" value="ECO:0007669"/>
    <property type="project" value="TreeGrafter"/>
</dbReference>
<dbReference type="EC" id="4.1.1.28" evidence="2"/>
<name>A0A3B0R8F3_9ZZZZ</name>
<gene>
    <name evidence="2" type="ORF">MNBD_BACTEROID02-1325</name>
</gene>
<dbReference type="InterPro" id="IPR015424">
    <property type="entry name" value="PyrdxlP-dep_Trfase"/>
</dbReference>
<dbReference type="PANTHER" id="PTHR11999">
    <property type="entry name" value="GROUP II PYRIDOXAL-5-PHOSPHATE DECARBOXYLASE"/>
    <property type="match status" value="1"/>
</dbReference>
<feature type="non-terminal residue" evidence="2">
    <location>
        <position position="1"/>
    </location>
</feature>
<keyword evidence="1" id="KW-0210">Decarboxylase</keyword>
<dbReference type="PANTHER" id="PTHR11999:SF70">
    <property type="entry name" value="MIP05841P"/>
    <property type="match status" value="1"/>
</dbReference>
<organism evidence="2">
    <name type="scientific">hydrothermal vent metagenome</name>
    <dbReference type="NCBI Taxonomy" id="652676"/>
    <lineage>
        <taxon>unclassified sequences</taxon>
        <taxon>metagenomes</taxon>
        <taxon>ecological metagenomes</taxon>
    </lineage>
</organism>
<sequence>VNPADVSPELTKHFRGLRLWLPLQLHGIEPFIACLEEKLLLTTYFRERLLEIGFKLGPEPDLSVSYFWYPSKTMDENTFNEKLMQEIHNDGEVFLSSTIINNKFVIRMAILSFRTKLKTIDKAVKMIDKARKKLSL</sequence>
<reference evidence="2" key="1">
    <citation type="submission" date="2018-06" db="EMBL/GenBank/DDBJ databases">
        <authorList>
            <person name="Zhirakovskaya E."/>
        </authorList>
    </citation>
    <scope>NUCLEOTIDE SEQUENCE</scope>
</reference>
<accession>A0A3B0R8F3</accession>